<dbReference type="Proteomes" id="UP000299102">
    <property type="component" value="Unassembled WGS sequence"/>
</dbReference>
<organism evidence="1 2">
    <name type="scientific">Eumeta variegata</name>
    <name type="common">Bagworm moth</name>
    <name type="synonym">Eumeta japonica</name>
    <dbReference type="NCBI Taxonomy" id="151549"/>
    <lineage>
        <taxon>Eukaryota</taxon>
        <taxon>Metazoa</taxon>
        <taxon>Ecdysozoa</taxon>
        <taxon>Arthropoda</taxon>
        <taxon>Hexapoda</taxon>
        <taxon>Insecta</taxon>
        <taxon>Pterygota</taxon>
        <taxon>Neoptera</taxon>
        <taxon>Endopterygota</taxon>
        <taxon>Lepidoptera</taxon>
        <taxon>Glossata</taxon>
        <taxon>Ditrysia</taxon>
        <taxon>Tineoidea</taxon>
        <taxon>Psychidae</taxon>
        <taxon>Oiketicinae</taxon>
        <taxon>Eumeta</taxon>
    </lineage>
</organism>
<dbReference type="AlphaFoldDB" id="A0A4C1SXD7"/>
<protein>
    <submittedName>
        <fullName evidence="1">Uncharacterized protein</fullName>
    </submittedName>
</protein>
<name>A0A4C1SXD7_EUMVA</name>
<keyword evidence="2" id="KW-1185">Reference proteome</keyword>
<sequence>MDLVETVVHMLSNEPSRRQHKDDLVVGGQEAFDRQLIHPQSILILFKSYRPLSMNRLNSYGAATTHPA</sequence>
<proteinExistence type="predicted"/>
<evidence type="ECO:0000313" key="1">
    <source>
        <dbReference type="EMBL" id="GBP06849.1"/>
    </source>
</evidence>
<gene>
    <name evidence="1" type="ORF">EVAR_92756_1</name>
</gene>
<reference evidence="1 2" key="1">
    <citation type="journal article" date="2019" name="Commun. Biol.">
        <title>The bagworm genome reveals a unique fibroin gene that provides high tensile strength.</title>
        <authorList>
            <person name="Kono N."/>
            <person name="Nakamura H."/>
            <person name="Ohtoshi R."/>
            <person name="Tomita M."/>
            <person name="Numata K."/>
            <person name="Arakawa K."/>
        </authorList>
    </citation>
    <scope>NUCLEOTIDE SEQUENCE [LARGE SCALE GENOMIC DNA]</scope>
</reference>
<evidence type="ECO:0000313" key="2">
    <source>
        <dbReference type="Proteomes" id="UP000299102"/>
    </source>
</evidence>
<dbReference type="EMBL" id="BGZK01000023">
    <property type="protein sequence ID" value="GBP06849.1"/>
    <property type="molecule type" value="Genomic_DNA"/>
</dbReference>
<accession>A0A4C1SXD7</accession>
<comment type="caution">
    <text evidence="1">The sequence shown here is derived from an EMBL/GenBank/DDBJ whole genome shotgun (WGS) entry which is preliminary data.</text>
</comment>